<dbReference type="InterPro" id="IPR015914">
    <property type="entry name" value="PAPs_N"/>
</dbReference>
<dbReference type="PANTHER" id="PTHR22953">
    <property type="entry name" value="ACID PHOSPHATASE RELATED"/>
    <property type="match status" value="1"/>
</dbReference>
<keyword evidence="9" id="KW-1185">Reference proteome</keyword>
<dbReference type="SUPFAM" id="SSF56300">
    <property type="entry name" value="Metallo-dependent phosphatases"/>
    <property type="match status" value="1"/>
</dbReference>
<dbReference type="InterPro" id="IPR039331">
    <property type="entry name" value="PAPs-like"/>
</dbReference>
<dbReference type="Gene3D" id="2.60.40.380">
    <property type="entry name" value="Purple acid phosphatase-like, N-terminal"/>
    <property type="match status" value="1"/>
</dbReference>
<feature type="signal peptide" evidence="4">
    <location>
        <begin position="1"/>
        <end position="16"/>
    </location>
</feature>
<dbReference type="Pfam" id="PF00149">
    <property type="entry name" value="Metallophos"/>
    <property type="match status" value="1"/>
</dbReference>
<feature type="chain" id="PRO_5044994557" description="Purple acid phosphatase" evidence="4">
    <location>
        <begin position="17"/>
        <end position="816"/>
    </location>
</feature>
<dbReference type="Pfam" id="PF14008">
    <property type="entry name" value="Metallophos_C"/>
    <property type="match status" value="1"/>
</dbReference>
<comment type="similarity">
    <text evidence="4">Belongs to the metallophosphoesterase superfamily. Purple acid phosphatase family.</text>
</comment>
<dbReference type="InterPro" id="IPR004843">
    <property type="entry name" value="Calcineurin-like_PHP"/>
</dbReference>
<dbReference type="InterPro" id="IPR041792">
    <property type="entry name" value="MPP_PAP"/>
</dbReference>
<evidence type="ECO:0000259" key="5">
    <source>
        <dbReference type="Pfam" id="PF00149"/>
    </source>
</evidence>
<feature type="domain" description="Purple acid phosphatase C-terminal" evidence="6">
    <location>
        <begin position="410"/>
        <end position="475"/>
    </location>
</feature>
<gene>
    <name evidence="8" type="ORF">SEPCBS57363_006384</name>
</gene>
<sequence>MRISTTLLAFVGTATASVIINNSSVTSQVRVAFNGDNGMVVSWNTFDQLSNPTVLYGLSADSLTLSASSDVSVTYPTSLTYNNHVLIKGLLPDTTYYYQPQHLLANETVYGPYTFKTARPAGDLTPYSIAFVCDLGTMGSGTLGLTDIHNKKTDTNEELKPGEKNTVDSLAALMDTYEFIVHPGDIAYSDYFLKEELAGYINATLEEGPQVYETILNEFYDEMESVTAFRPYMIGVGNHEADCDNGGSGKYDGSICVQGQTNFTGVTNHFRMPSDRSGGVANFWYSFDYGMVHYVFFNTETDLGNGLLNDEQSPFFAGPFGSYVNEQVDWLEADLASVDRCRTPWVIALGHRPWFTSGDSCPNCSVAFSQMFENHGVDLVLQGHFHVYERNVPVFTNGTIDPAGYENPSAPWYLINGIAGHWGGMDSFAQPVANFQAYGLDDSNAVYGWSRLHFYNATHLQHEFVASNNNSVLDTTLFYKEHVCNAVKPLSSSTIPLSTSSSASASASSASVSASFISCSELASSSSELASSSSLPSVSGSASVSAPTSSSSTSSVSSSGSVSAIASSSVSARSSGSAVSVSTSAESSVSQSTKSSASALASASAVSSGSVSGSASASVSASAIGSATGSASESASISSSSAASYITSTILSTHTYTITSCAPTITNCPVGHVTTEVLTLFTTWCPVTATEQTGAGVTTGAGAVTSVPVVSYPSSYLNSTSTSAGSNSYLGSNAGSGSSSGSGTTTGKIATSTGFSSGSNSGFNSGSGSASSSGSGSGSSAAAGSGSTVVTAGSANMAISMSSLILAVVVGAVALL</sequence>
<evidence type="ECO:0000256" key="4">
    <source>
        <dbReference type="RuleBase" id="RU361203"/>
    </source>
</evidence>
<feature type="domain" description="Calcineurin-like phosphoesterase" evidence="5">
    <location>
        <begin position="145"/>
        <end position="388"/>
    </location>
</feature>
<evidence type="ECO:0000256" key="2">
    <source>
        <dbReference type="ARBA" id="ARBA00022801"/>
    </source>
</evidence>
<evidence type="ECO:0000259" key="7">
    <source>
        <dbReference type="Pfam" id="PF16656"/>
    </source>
</evidence>
<keyword evidence="3" id="KW-0325">Glycoprotein</keyword>
<keyword evidence="2 4" id="KW-0378">Hydrolase</keyword>
<dbReference type="Proteomes" id="UP001642501">
    <property type="component" value="Unassembled WGS sequence"/>
</dbReference>
<dbReference type="CDD" id="cd00839">
    <property type="entry name" value="MPP_PAPs"/>
    <property type="match status" value="1"/>
</dbReference>
<evidence type="ECO:0000313" key="8">
    <source>
        <dbReference type="EMBL" id="CAK7274865.1"/>
    </source>
</evidence>
<dbReference type="SUPFAM" id="SSF49363">
    <property type="entry name" value="Purple acid phosphatase, N-terminal domain"/>
    <property type="match status" value="1"/>
</dbReference>
<comment type="catalytic activity">
    <reaction evidence="4">
        <text>a phosphate monoester + H2O = an alcohol + phosphate</text>
        <dbReference type="Rhea" id="RHEA:15017"/>
        <dbReference type="ChEBI" id="CHEBI:15377"/>
        <dbReference type="ChEBI" id="CHEBI:30879"/>
        <dbReference type="ChEBI" id="CHEBI:43474"/>
        <dbReference type="ChEBI" id="CHEBI:67140"/>
        <dbReference type="EC" id="3.1.3.2"/>
    </reaction>
</comment>
<name>A0ABP0E2R8_9PEZI</name>
<evidence type="ECO:0000256" key="1">
    <source>
        <dbReference type="ARBA" id="ARBA00022729"/>
    </source>
</evidence>
<protein>
    <recommendedName>
        <fullName evidence="4">Purple acid phosphatase</fullName>
        <ecNumber evidence="4">3.1.3.2</ecNumber>
    </recommendedName>
</protein>
<dbReference type="PANTHER" id="PTHR22953:SF145">
    <property type="entry name" value="PURPLE ACID PHOSPHATASE"/>
    <property type="match status" value="1"/>
</dbReference>
<dbReference type="Gene3D" id="3.60.21.10">
    <property type="match status" value="1"/>
</dbReference>
<accession>A0ABP0E2R8</accession>
<keyword evidence="1 4" id="KW-0732">Signal</keyword>
<evidence type="ECO:0000259" key="6">
    <source>
        <dbReference type="Pfam" id="PF14008"/>
    </source>
</evidence>
<dbReference type="EC" id="3.1.3.2" evidence="4"/>
<proteinExistence type="inferred from homology"/>
<evidence type="ECO:0000313" key="9">
    <source>
        <dbReference type="Proteomes" id="UP001642501"/>
    </source>
</evidence>
<dbReference type="InterPro" id="IPR008963">
    <property type="entry name" value="Purple_acid_Pase-like_N"/>
</dbReference>
<dbReference type="InterPro" id="IPR029052">
    <property type="entry name" value="Metallo-depent_PP-like"/>
</dbReference>
<evidence type="ECO:0000256" key="3">
    <source>
        <dbReference type="ARBA" id="ARBA00023180"/>
    </source>
</evidence>
<dbReference type="InterPro" id="IPR025733">
    <property type="entry name" value="PAPs_C"/>
</dbReference>
<dbReference type="EMBL" id="CAWUOM010000187">
    <property type="protein sequence ID" value="CAK7274865.1"/>
    <property type="molecule type" value="Genomic_DNA"/>
</dbReference>
<organism evidence="8 9">
    <name type="scientific">Sporothrix epigloea</name>
    <dbReference type="NCBI Taxonomy" id="1892477"/>
    <lineage>
        <taxon>Eukaryota</taxon>
        <taxon>Fungi</taxon>
        <taxon>Dikarya</taxon>
        <taxon>Ascomycota</taxon>
        <taxon>Pezizomycotina</taxon>
        <taxon>Sordariomycetes</taxon>
        <taxon>Sordariomycetidae</taxon>
        <taxon>Ophiostomatales</taxon>
        <taxon>Ophiostomataceae</taxon>
        <taxon>Sporothrix</taxon>
    </lineage>
</organism>
<reference evidence="8 9" key="1">
    <citation type="submission" date="2024-01" db="EMBL/GenBank/DDBJ databases">
        <authorList>
            <person name="Allen C."/>
            <person name="Tagirdzhanova G."/>
        </authorList>
    </citation>
    <scope>NUCLEOTIDE SEQUENCE [LARGE SCALE GENOMIC DNA]</scope>
    <source>
        <strain evidence="8 9">CBS 573.63</strain>
    </source>
</reference>
<feature type="domain" description="Purple acid phosphatase N-terminal" evidence="7">
    <location>
        <begin position="27"/>
        <end position="117"/>
    </location>
</feature>
<comment type="caution">
    <text evidence="8">The sequence shown here is derived from an EMBL/GenBank/DDBJ whole genome shotgun (WGS) entry which is preliminary data.</text>
</comment>
<dbReference type="Pfam" id="PF16656">
    <property type="entry name" value="Pur_ac_phosph_N"/>
    <property type="match status" value="1"/>
</dbReference>